<feature type="transmembrane region" description="Helical" evidence="9">
    <location>
        <begin position="32"/>
        <end position="56"/>
    </location>
</feature>
<dbReference type="AlphaFoldDB" id="A0A507CSA1"/>
<evidence type="ECO:0000256" key="5">
    <source>
        <dbReference type="ARBA" id="ARBA00023040"/>
    </source>
</evidence>
<keyword evidence="2" id="KW-1003">Cell membrane</keyword>
<evidence type="ECO:0000313" key="11">
    <source>
        <dbReference type="EMBL" id="TPX42052.1"/>
    </source>
</evidence>
<evidence type="ECO:0000256" key="1">
    <source>
        <dbReference type="ARBA" id="ARBA00004651"/>
    </source>
</evidence>
<feature type="transmembrane region" description="Helical" evidence="9">
    <location>
        <begin position="105"/>
        <end position="130"/>
    </location>
</feature>
<evidence type="ECO:0000256" key="4">
    <source>
        <dbReference type="ARBA" id="ARBA00022989"/>
    </source>
</evidence>
<keyword evidence="5" id="KW-0297">G-protein coupled receptor</keyword>
<feature type="transmembrane region" description="Helical" evidence="9">
    <location>
        <begin position="307"/>
        <end position="329"/>
    </location>
</feature>
<comment type="caution">
    <text evidence="11">The sequence shown here is derived from an EMBL/GenBank/DDBJ whole genome shotgun (WGS) entry which is preliminary data.</text>
</comment>
<organism evidence="11 12">
    <name type="scientific">Synchytrium endobioticum</name>
    <dbReference type="NCBI Taxonomy" id="286115"/>
    <lineage>
        <taxon>Eukaryota</taxon>
        <taxon>Fungi</taxon>
        <taxon>Fungi incertae sedis</taxon>
        <taxon>Chytridiomycota</taxon>
        <taxon>Chytridiomycota incertae sedis</taxon>
        <taxon>Chytridiomycetes</taxon>
        <taxon>Synchytriales</taxon>
        <taxon>Synchytriaceae</taxon>
        <taxon>Synchytrium</taxon>
    </lineage>
</organism>
<dbReference type="PANTHER" id="PTHR24249:SF411">
    <property type="entry name" value="G-PROTEIN COUPLED RECEPTORS FAMILY 1 PROFILE DOMAIN-CONTAINING PROTEIN"/>
    <property type="match status" value="1"/>
</dbReference>
<feature type="transmembrane region" description="Helical" evidence="9">
    <location>
        <begin position="187"/>
        <end position="217"/>
    </location>
</feature>
<dbReference type="PRINTS" id="PR00237">
    <property type="entry name" value="GPCRRHODOPSN"/>
</dbReference>
<dbReference type="Proteomes" id="UP000317494">
    <property type="component" value="Unassembled WGS sequence"/>
</dbReference>
<dbReference type="Pfam" id="PF00001">
    <property type="entry name" value="7tm_1"/>
    <property type="match status" value="1"/>
</dbReference>
<comment type="subcellular location">
    <subcellularLocation>
        <location evidence="1">Cell membrane</location>
        <topology evidence="1">Multi-pass membrane protein</topology>
    </subcellularLocation>
</comment>
<dbReference type="GO" id="GO:0005886">
    <property type="term" value="C:plasma membrane"/>
    <property type="evidence" value="ECO:0007669"/>
    <property type="project" value="UniProtKB-SubCell"/>
</dbReference>
<dbReference type="PANTHER" id="PTHR24249">
    <property type="entry name" value="HISTAMINE RECEPTOR-RELATED G-PROTEIN COUPLED RECEPTOR"/>
    <property type="match status" value="1"/>
</dbReference>
<dbReference type="InterPro" id="IPR050569">
    <property type="entry name" value="TAAR"/>
</dbReference>
<proteinExistence type="predicted"/>
<evidence type="ECO:0000256" key="7">
    <source>
        <dbReference type="ARBA" id="ARBA00023170"/>
    </source>
</evidence>
<feature type="transmembrane region" description="Helical" evidence="9">
    <location>
        <begin position="275"/>
        <end position="295"/>
    </location>
</feature>
<feature type="transmembrane region" description="Helical" evidence="9">
    <location>
        <begin position="68"/>
        <end position="93"/>
    </location>
</feature>
<feature type="domain" description="G-protein coupled receptors family 1 profile" evidence="10">
    <location>
        <begin position="47"/>
        <end position="326"/>
    </location>
</feature>
<protein>
    <recommendedName>
        <fullName evidence="10">G-protein coupled receptors family 1 profile domain-containing protein</fullName>
    </recommendedName>
</protein>
<accession>A0A507CSA1</accession>
<dbReference type="InterPro" id="IPR000276">
    <property type="entry name" value="GPCR_Rhodpsn"/>
</dbReference>
<evidence type="ECO:0000313" key="12">
    <source>
        <dbReference type="Proteomes" id="UP000317494"/>
    </source>
</evidence>
<sequence>MSSLWTLQPAGMGDNHTFKEPFLREWGAFTKAYVIIIVVLLSIATVLDALIIGVLIHYKPLRKPSNVILANFLLGNVIFTQAHLGHLCVSLANSHYMGGQVYCDFAGVILNITVSNELFSLAFMSLDRFLAVKYSYAISSKTVLLTSIVAWCLFTLSATLAFFDDDHMVLRLSANCGHSTLVFHGHIGWAAVSSLVAMLDFTILIIVMVVLYILLILHIRNAGKRLRNSIITGVDESFRLASRKEEARLSDRHTNLASGAKLLNLSAQRSIVKKLLLLTIVTVVMWTPVLIVMGYESVTATLLPEELIFFTTLLVFGQPLVDGLVILYINVPIRSAIRRTLAPLLNRW</sequence>
<evidence type="ECO:0000256" key="2">
    <source>
        <dbReference type="ARBA" id="ARBA00022475"/>
    </source>
</evidence>
<keyword evidence="7" id="KW-0675">Receptor</keyword>
<keyword evidence="6 9" id="KW-0472">Membrane</keyword>
<dbReference type="EMBL" id="QEAN01000247">
    <property type="protein sequence ID" value="TPX42052.1"/>
    <property type="molecule type" value="Genomic_DNA"/>
</dbReference>
<dbReference type="GO" id="GO:0004930">
    <property type="term" value="F:G protein-coupled receptor activity"/>
    <property type="evidence" value="ECO:0007669"/>
    <property type="project" value="UniProtKB-KW"/>
</dbReference>
<dbReference type="SUPFAM" id="SSF81321">
    <property type="entry name" value="Family A G protein-coupled receptor-like"/>
    <property type="match status" value="1"/>
</dbReference>
<evidence type="ECO:0000259" key="10">
    <source>
        <dbReference type="PROSITE" id="PS50262"/>
    </source>
</evidence>
<evidence type="ECO:0000256" key="8">
    <source>
        <dbReference type="ARBA" id="ARBA00023224"/>
    </source>
</evidence>
<dbReference type="STRING" id="286115.A0A507CSA1"/>
<name>A0A507CSA1_9FUNG</name>
<feature type="transmembrane region" description="Helical" evidence="9">
    <location>
        <begin position="142"/>
        <end position="163"/>
    </location>
</feature>
<keyword evidence="8" id="KW-0807">Transducer</keyword>
<keyword evidence="12" id="KW-1185">Reference proteome</keyword>
<keyword evidence="3 9" id="KW-0812">Transmembrane</keyword>
<dbReference type="Gene3D" id="1.20.1070.10">
    <property type="entry name" value="Rhodopsin 7-helix transmembrane proteins"/>
    <property type="match status" value="1"/>
</dbReference>
<evidence type="ECO:0000256" key="6">
    <source>
        <dbReference type="ARBA" id="ARBA00023136"/>
    </source>
</evidence>
<evidence type="ECO:0000256" key="9">
    <source>
        <dbReference type="SAM" id="Phobius"/>
    </source>
</evidence>
<keyword evidence="4 9" id="KW-1133">Transmembrane helix</keyword>
<dbReference type="CDD" id="cd00637">
    <property type="entry name" value="7tm_classA_rhodopsin-like"/>
    <property type="match status" value="1"/>
</dbReference>
<dbReference type="PROSITE" id="PS50262">
    <property type="entry name" value="G_PROTEIN_RECEP_F1_2"/>
    <property type="match status" value="1"/>
</dbReference>
<gene>
    <name evidence="11" type="ORF">SeMB42_g05300</name>
</gene>
<evidence type="ECO:0000256" key="3">
    <source>
        <dbReference type="ARBA" id="ARBA00022692"/>
    </source>
</evidence>
<reference evidence="11 12" key="1">
    <citation type="journal article" date="2019" name="Sci. Rep.">
        <title>Comparative genomics of chytrid fungi reveal insights into the obligate biotrophic and pathogenic lifestyle of Synchytrium endobioticum.</title>
        <authorList>
            <person name="van de Vossenberg B.T.L.H."/>
            <person name="Warris S."/>
            <person name="Nguyen H.D.T."/>
            <person name="van Gent-Pelzer M.P.E."/>
            <person name="Joly D.L."/>
            <person name="van de Geest H.C."/>
            <person name="Bonants P.J.M."/>
            <person name="Smith D.S."/>
            <person name="Levesque C.A."/>
            <person name="van der Lee T.A.J."/>
        </authorList>
    </citation>
    <scope>NUCLEOTIDE SEQUENCE [LARGE SCALE GENOMIC DNA]</scope>
    <source>
        <strain evidence="11 12">MB42</strain>
    </source>
</reference>
<dbReference type="VEuPathDB" id="FungiDB:SeMB42_g05300"/>
<dbReference type="InterPro" id="IPR017452">
    <property type="entry name" value="GPCR_Rhodpsn_7TM"/>
</dbReference>